<protein>
    <recommendedName>
        <fullName evidence="4">RRM domain-containing protein</fullName>
    </recommendedName>
</protein>
<dbReference type="Proteomes" id="UP000036987">
    <property type="component" value="Unassembled WGS sequence"/>
</dbReference>
<dbReference type="AlphaFoldDB" id="A0A0K9PA67"/>
<reference evidence="6" key="1">
    <citation type="journal article" date="2016" name="Nature">
        <title>The genome of the seagrass Zostera marina reveals angiosperm adaptation to the sea.</title>
        <authorList>
            <person name="Olsen J.L."/>
            <person name="Rouze P."/>
            <person name="Verhelst B."/>
            <person name="Lin Y.-C."/>
            <person name="Bayer T."/>
            <person name="Collen J."/>
            <person name="Dattolo E."/>
            <person name="De Paoli E."/>
            <person name="Dittami S."/>
            <person name="Maumus F."/>
            <person name="Michel G."/>
            <person name="Kersting A."/>
            <person name="Lauritano C."/>
            <person name="Lohaus R."/>
            <person name="Toepel M."/>
            <person name="Tonon T."/>
            <person name="Vanneste K."/>
            <person name="Amirebrahimi M."/>
            <person name="Brakel J."/>
            <person name="Bostroem C."/>
            <person name="Chovatia M."/>
            <person name="Grimwood J."/>
            <person name="Jenkins J.W."/>
            <person name="Jueterbock A."/>
            <person name="Mraz A."/>
            <person name="Stam W.T."/>
            <person name="Tice H."/>
            <person name="Bornberg-Bauer E."/>
            <person name="Green P.J."/>
            <person name="Pearson G.A."/>
            <person name="Procaccini G."/>
            <person name="Duarte C.M."/>
            <person name="Schmutz J."/>
            <person name="Reusch T.B.H."/>
            <person name="Van de Peer Y."/>
        </authorList>
    </citation>
    <scope>NUCLEOTIDE SEQUENCE [LARGE SCALE GENOMIC DNA]</scope>
    <source>
        <strain evidence="6">cv. Finnish</strain>
    </source>
</reference>
<dbReference type="OrthoDB" id="1875751at2759"/>
<evidence type="ECO:0000313" key="6">
    <source>
        <dbReference type="Proteomes" id="UP000036987"/>
    </source>
</evidence>
<evidence type="ECO:0000259" key="4">
    <source>
        <dbReference type="PROSITE" id="PS50102"/>
    </source>
</evidence>
<dbReference type="InterPro" id="IPR000504">
    <property type="entry name" value="RRM_dom"/>
</dbReference>
<dbReference type="InterPro" id="IPR035979">
    <property type="entry name" value="RBD_domain_sf"/>
</dbReference>
<dbReference type="FunFam" id="3.30.70.330:FF:000102">
    <property type="entry name" value="Heterogeneous nuclear ribonucleoprotein 1"/>
    <property type="match status" value="1"/>
</dbReference>
<dbReference type="EMBL" id="LFYR01001007">
    <property type="protein sequence ID" value="KMZ65864.1"/>
    <property type="molecule type" value="Genomic_DNA"/>
</dbReference>
<dbReference type="PANTHER" id="PTHR48032">
    <property type="entry name" value="RNA-BINDING PROTEIN MUSASHI HOMOLOG RBP6"/>
    <property type="match status" value="1"/>
</dbReference>
<dbReference type="CDD" id="cd12330">
    <property type="entry name" value="RRM2_Hrp1p"/>
    <property type="match status" value="1"/>
</dbReference>
<evidence type="ECO:0000256" key="1">
    <source>
        <dbReference type="ARBA" id="ARBA00022737"/>
    </source>
</evidence>
<organism evidence="5 6">
    <name type="scientific">Zostera marina</name>
    <name type="common">Eelgrass</name>
    <dbReference type="NCBI Taxonomy" id="29655"/>
    <lineage>
        <taxon>Eukaryota</taxon>
        <taxon>Viridiplantae</taxon>
        <taxon>Streptophyta</taxon>
        <taxon>Embryophyta</taxon>
        <taxon>Tracheophyta</taxon>
        <taxon>Spermatophyta</taxon>
        <taxon>Magnoliopsida</taxon>
        <taxon>Liliopsida</taxon>
        <taxon>Zosteraceae</taxon>
        <taxon>Zostera</taxon>
    </lineage>
</organism>
<dbReference type="PANTHER" id="PTHR48032:SF6">
    <property type="entry name" value="RNA-BINDING (RRM_RBD_RNP MOTIFS) FAMILY PROTEIN"/>
    <property type="match status" value="1"/>
</dbReference>
<name>A0A0K9PA67_ZOSMR</name>
<dbReference type="SUPFAM" id="SSF54928">
    <property type="entry name" value="RNA-binding domain, RBD"/>
    <property type="match status" value="1"/>
</dbReference>
<evidence type="ECO:0000256" key="3">
    <source>
        <dbReference type="PROSITE-ProRule" id="PRU00176"/>
    </source>
</evidence>
<gene>
    <name evidence="5" type="ORF">ZOSMA_3083G00010</name>
</gene>
<keyword evidence="1" id="KW-0677">Repeat</keyword>
<evidence type="ECO:0000313" key="5">
    <source>
        <dbReference type="EMBL" id="KMZ65864.1"/>
    </source>
</evidence>
<feature type="domain" description="RRM" evidence="4">
    <location>
        <begin position="10"/>
        <end position="87"/>
    </location>
</feature>
<dbReference type="STRING" id="29655.A0A0K9PA67"/>
<dbReference type="InterPro" id="IPR012677">
    <property type="entry name" value="Nucleotide-bd_a/b_plait_sf"/>
</dbReference>
<accession>A0A0K9PA67</accession>
<dbReference type="OMA" id="DKHTING"/>
<dbReference type="PROSITE" id="PS50102">
    <property type="entry name" value="RRM"/>
    <property type="match status" value="1"/>
</dbReference>
<feature type="non-terminal residue" evidence="5">
    <location>
        <position position="1"/>
    </location>
</feature>
<keyword evidence="2 3" id="KW-0694">RNA-binding</keyword>
<keyword evidence="6" id="KW-1185">Reference proteome</keyword>
<dbReference type="Pfam" id="PF00076">
    <property type="entry name" value="RRM_1"/>
    <property type="match status" value="1"/>
</dbReference>
<dbReference type="GO" id="GO:0003723">
    <property type="term" value="F:RNA binding"/>
    <property type="evidence" value="ECO:0007669"/>
    <property type="project" value="UniProtKB-UniRule"/>
</dbReference>
<dbReference type="SMART" id="SM00360">
    <property type="entry name" value="RRM"/>
    <property type="match status" value="1"/>
</dbReference>
<dbReference type="Gene3D" id="3.30.70.330">
    <property type="match status" value="1"/>
</dbReference>
<comment type="caution">
    <text evidence="5">The sequence shown here is derived from an EMBL/GenBank/DDBJ whole genome shotgun (WGS) entry which is preliminary data.</text>
</comment>
<proteinExistence type="predicted"/>
<evidence type="ECO:0000256" key="2">
    <source>
        <dbReference type="ARBA" id="ARBA00022884"/>
    </source>
</evidence>
<sequence length="100" mass="11646">REEKYLEKTKKIFVGGLASNVTESDFKTYFDQFGNITDVVVMFDHNTQRPRGFGFITYDSEEVVDKVPLATFHELNNKMVEVKRAVPKPYCFQRCSISRI</sequence>